<dbReference type="Proteomes" id="UP001596137">
    <property type="component" value="Unassembled WGS sequence"/>
</dbReference>
<name>A0ABW1NXW8_9ACTN</name>
<evidence type="ECO:0000313" key="2">
    <source>
        <dbReference type="EMBL" id="MFC6087572.1"/>
    </source>
</evidence>
<evidence type="ECO:0000256" key="1">
    <source>
        <dbReference type="SAM" id="MobiDB-lite"/>
    </source>
</evidence>
<dbReference type="RefSeq" id="WP_380763951.1">
    <property type="nucleotide sequence ID" value="NZ_JBHSRF010000166.1"/>
</dbReference>
<comment type="caution">
    <text evidence="2">The sequence shown here is derived from an EMBL/GenBank/DDBJ whole genome shotgun (WGS) entry which is preliminary data.</text>
</comment>
<reference evidence="3" key="1">
    <citation type="journal article" date="2019" name="Int. J. Syst. Evol. Microbiol.">
        <title>The Global Catalogue of Microorganisms (GCM) 10K type strain sequencing project: providing services to taxonomists for standard genome sequencing and annotation.</title>
        <authorList>
            <consortium name="The Broad Institute Genomics Platform"/>
            <consortium name="The Broad Institute Genome Sequencing Center for Infectious Disease"/>
            <person name="Wu L."/>
            <person name="Ma J."/>
        </authorList>
    </citation>
    <scope>NUCLEOTIDE SEQUENCE [LARGE SCALE GENOMIC DNA]</scope>
    <source>
        <strain evidence="3">JCM 30346</strain>
    </source>
</reference>
<evidence type="ECO:0000313" key="3">
    <source>
        <dbReference type="Proteomes" id="UP001596137"/>
    </source>
</evidence>
<sequence length="112" mass="12373">QKLTPDILLCLFDGVLARLDLHQQPESRHFAVELPDEQTSFTKTLRPDGGDHPPTSPRTQPLPLGPLRVLPLEDLVTAMSDALPTTSEFTSGDFALQMIETAERVTFLRPPA</sequence>
<keyword evidence="3" id="KW-1185">Reference proteome</keyword>
<protein>
    <submittedName>
        <fullName evidence="2">Uncharacterized protein</fullName>
    </submittedName>
</protein>
<organism evidence="2 3">
    <name type="scientific">Sphaerisporangium aureirubrum</name>
    <dbReference type="NCBI Taxonomy" id="1544736"/>
    <lineage>
        <taxon>Bacteria</taxon>
        <taxon>Bacillati</taxon>
        <taxon>Actinomycetota</taxon>
        <taxon>Actinomycetes</taxon>
        <taxon>Streptosporangiales</taxon>
        <taxon>Streptosporangiaceae</taxon>
        <taxon>Sphaerisporangium</taxon>
    </lineage>
</organism>
<proteinExistence type="predicted"/>
<gene>
    <name evidence="2" type="ORF">ACFP1K_40875</name>
</gene>
<feature type="region of interest" description="Disordered" evidence="1">
    <location>
        <begin position="30"/>
        <end position="66"/>
    </location>
</feature>
<feature type="non-terminal residue" evidence="2">
    <location>
        <position position="1"/>
    </location>
</feature>
<dbReference type="EMBL" id="JBHSRF010000166">
    <property type="protein sequence ID" value="MFC6087572.1"/>
    <property type="molecule type" value="Genomic_DNA"/>
</dbReference>
<accession>A0ABW1NXW8</accession>